<accession>A0A919GRW9</accession>
<reference evidence="1" key="1">
    <citation type="submission" date="2020-09" db="EMBL/GenBank/DDBJ databases">
        <title>Whole genome shotgun sequence of Streptomyces xanthophaeus NBRC 12829.</title>
        <authorList>
            <person name="Komaki H."/>
            <person name="Tamura T."/>
        </authorList>
    </citation>
    <scope>NUCLEOTIDE SEQUENCE</scope>
    <source>
        <strain evidence="1">NBRC 12829</strain>
    </source>
</reference>
<name>A0A919GRW9_9ACTN</name>
<dbReference type="AlphaFoldDB" id="A0A919GRW9"/>
<dbReference type="GeneID" id="96801267"/>
<protein>
    <submittedName>
        <fullName evidence="1">Uncharacterized protein</fullName>
    </submittedName>
</protein>
<gene>
    <name evidence="1" type="ORF">Sxan_01760</name>
</gene>
<keyword evidence="2" id="KW-1185">Reference proteome</keyword>
<dbReference type="RefSeq" id="WP_031147296.1">
    <property type="nucleotide sequence ID" value="NZ_BNEE01000002.1"/>
</dbReference>
<dbReference type="Proteomes" id="UP000600026">
    <property type="component" value="Unassembled WGS sequence"/>
</dbReference>
<evidence type="ECO:0000313" key="1">
    <source>
        <dbReference type="EMBL" id="GHI82812.1"/>
    </source>
</evidence>
<organism evidence="1 2">
    <name type="scientific">Streptomyces xanthophaeus</name>
    <dbReference type="NCBI Taxonomy" id="67385"/>
    <lineage>
        <taxon>Bacteria</taxon>
        <taxon>Bacillati</taxon>
        <taxon>Actinomycetota</taxon>
        <taxon>Actinomycetes</taxon>
        <taxon>Kitasatosporales</taxon>
        <taxon>Streptomycetaceae</taxon>
        <taxon>Streptomyces</taxon>
    </lineage>
</organism>
<comment type="caution">
    <text evidence="1">The sequence shown here is derived from an EMBL/GenBank/DDBJ whole genome shotgun (WGS) entry which is preliminary data.</text>
</comment>
<sequence length="144" mass="15638">MKITMSGSGVTVEDFPGYEGHSFIVGFPAGGVKPNGFYVKAPDERPVTATWLRRLPLDRLLRVAAEARAAEMAEAVNVAPATEGRPYGGGNEHLGKVAEVYRWATERNIPPRRAIATRWARSEATAGRWIAEARKKGVLPPAGR</sequence>
<proteinExistence type="predicted"/>
<evidence type="ECO:0000313" key="2">
    <source>
        <dbReference type="Proteomes" id="UP000600026"/>
    </source>
</evidence>
<dbReference type="EMBL" id="BNEE01000002">
    <property type="protein sequence ID" value="GHI82812.1"/>
    <property type="molecule type" value="Genomic_DNA"/>
</dbReference>